<keyword evidence="6" id="KW-0414">Isoprene biosynthesis</keyword>
<dbReference type="GO" id="GO:0016114">
    <property type="term" value="P:terpenoid biosynthetic process"/>
    <property type="evidence" value="ECO:0007669"/>
    <property type="project" value="UniProtKB-ARBA"/>
</dbReference>
<evidence type="ECO:0000256" key="3">
    <source>
        <dbReference type="ARBA" id="ARBA00022679"/>
    </source>
</evidence>
<keyword evidence="5" id="KW-0460">Magnesium</keyword>
<dbReference type="GO" id="GO:0005737">
    <property type="term" value="C:cytoplasm"/>
    <property type="evidence" value="ECO:0007669"/>
    <property type="project" value="UniProtKB-ARBA"/>
</dbReference>
<evidence type="ECO:0000256" key="2">
    <source>
        <dbReference type="ARBA" id="ARBA00006706"/>
    </source>
</evidence>
<evidence type="ECO:0000256" key="8">
    <source>
        <dbReference type="RuleBase" id="RU004466"/>
    </source>
</evidence>
<comment type="caution">
    <text evidence="9">The sequence shown here is derived from an EMBL/GenBank/DDBJ whole genome shotgun (WGS) entry which is preliminary data.</text>
</comment>
<dbReference type="RefSeq" id="WP_147150828.1">
    <property type="nucleotide sequence ID" value="NZ_BKAJ01000068.1"/>
</dbReference>
<accession>A0A512NCJ3</accession>
<dbReference type="AlphaFoldDB" id="A0A512NCJ3"/>
<dbReference type="FunFam" id="1.10.600.10:FF:000001">
    <property type="entry name" value="Geranylgeranyl diphosphate synthase"/>
    <property type="match status" value="1"/>
</dbReference>
<comment type="cofactor">
    <cofactor evidence="1">
        <name>Mg(2+)</name>
        <dbReference type="ChEBI" id="CHEBI:18420"/>
    </cofactor>
</comment>
<reference evidence="9 10" key="1">
    <citation type="submission" date="2019-07" db="EMBL/GenBank/DDBJ databases">
        <title>Whole genome shotgun sequence of Reyranella soli NBRC 108950.</title>
        <authorList>
            <person name="Hosoyama A."/>
            <person name="Uohara A."/>
            <person name="Ohji S."/>
            <person name="Ichikawa N."/>
        </authorList>
    </citation>
    <scope>NUCLEOTIDE SEQUENCE [LARGE SCALE GENOMIC DNA]</scope>
    <source>
        <strain evidence="9 10">NBRC 108950</strain>
    </source>
</reference>
<dbReference type="PROSITE" id="PS00444">
    <property type="entry name" value="POLYPRENYL_SYNTHASE_2"/>
    <property type="match status" value="1"/>
</dbReference>
<evidence type="ECO:0000313" key="10">
    <source>
        <dbReference type="Proteomes" id="UP000321058"/>
    </source>
</evidence>
<dbReference type="InterPro" id="IPR033749">
    <property type="entry name" value="Polyprenyl_synt_CS"/>
</dbReference>
<dbReference type="PROSITE" id="PS00723">
    <property type="entry name" value="POLYPRENYL_SYNTHASE_1"/>
    <property type="match status" value="1"/>
</dbReference>
<evidence type="ECO:0000256" key="1">
    <source>
        <dbReference type="ARBA" id="ARBA00001946"/>
    </source>
</evidence>
<keyword evidence="3 8" id="KW-0808">Transferase</keyword>
<dbReference type="GO" id="GO:0046872">
    <property type="term" value="F:metal ion binding"/>
    <property type="evidence" value="ECO:0007669"/>
    <property type="project" value="UniProtKB-KW"/>
</dbReference>
<gene>
    <name evidence="9" type="ORF">RSO01_38330</name>
</gene>
<dbReference type="GO" id="GO:0004659">
    <property type="term" value="F:prenyltransferase activity"/>
    <property type="evidence" value="ECO:0007669"/>
    <property type="project" value="InterPro"/>
</dbReference>
<dbReference type="InterPro" id="IPR000092">
    <property type="entry name" value="Polyprenyl_synt"/>
</dbReference>
<keyword evidence="10" id="KW-1185">Reference proteome</keyword>
<dbReference type="CDD" id="cd00685">
    <property type="entry name" value="Trans_IPPS_HT"/>
    <property type="match status" value="1"/>
</dbReference>
<dbReference type="SFLD" id="SFLDS00005">
    <property type="entry name" value="Isoprenoid_Synthase_Type_I"/>
    <property type="match status" value="1"/>
</dbReference>
<proteinExistence type="inferred from homology"/>
<dbReference type="InterPro" id="IPR053378">
    <property type="entry name" value="Prenyl_diphosphate_synthase"/>
</dbReference>
<evidence type="ECO:0000256" key="7">
    <source>
        <dbReference type="ARBA" id="ARBA00069024"/>
    </source>
</evidence>
<dbReference type="InterPro" id="IPR008949">
    <property type="entry name" value="Isoprenoid_synthase_dom_sf"/>
</dbReference>
<dbReference type="Proteomes" id="UP000321058">
    <property type="component" value="Unassembled WGS sequence"/>
</dbReference>
<evidence type="ECO:0000256" key="5">
    <source>
        <dbReference type="ARBA" id="ARBA00022842"/>
    </source>
</evidence>
<comment type="similarity">
    <text evidence="2 8">Belongs to the FPP/GGPP synthase family.</text>
</comment>
<evidence type="ECO:0000256" key="4">
    <source>
        <dbReference type="ARBA" id="ARBA00022723"/>
    </source>
</evidence>
<name>A0A512NCJ3_9HYPH</name>
<protein>
    <recommendedName>
        <fullName evidence="7">Probable farnesyl diphosphate synthase</fullName>
    </recommendedName>
</protein>
<dbReference type="EMBL" id="BKAJ01000068">
    <property type="protein sequence ID" value="GEP56667.1"/>
    <property type="molecule type" value="Genomic_DNA"/>
</dbReference>
<dbReference type="SFLD" id="SFLDG01017">
    <property type="entry name" value="Polyprenyl_Transferase_Like"/>
    <property type="match status" value="1"/>
</dbReference>
<dbReference type="Pfam" id="PF00348">
    <property type="entry name" value="polyprenyl_synt"/>
    <property type="match status" value="1"/>
</dbReference>
<dbReference type="PANTHER" id="PTHR43281">
    <property type="entry name" value="FARNESYL DIPHOSPHATE SYNTHASE"/>
    <property type="match status" value="1"/>
</dbReference>
<dbReference type="NCBIfam" id="NF045485">
    <property type="entry name" value="FPPsyn"/>
    <property type="match status" value="1"/>
</dbReference>
<evidence type="ECO:0000256" key="6">
    <source>
        <dbReference type="ARBA" id="ARBA00023229"/>
    </source>
</evidence>
<keyword evidence="4" id="KW-0479">Metal-binding</keyword>
<dbReference type="PANTHER" id="PTHR43281:SF1">
    <property type="entry name" value="FARNESYL DIPHOSPHATE SYNTHASE"/>
    <property type="match status" value="1"/>
</dbReference>
<sequence length="306" mass="32034">MPLSSHRDFEAALAFAASSTEHTMDRLLPHSLGNGGDIDESRVFEAMRYSSLGGGKRLRAFFVLAGATLFKVGALPALRTASAIEFVHAYSLIHDDLPAMDDDDLRRGKPSCHKQFDEATAILAGDALQALAFEVLAHEDTHGDAAVRAHLVSDLAKAAGAQGMVGGQMLDLLAETRPDLSIGAITRLQRLKTGALISFSCTAGAILGKASDAPRAALSAYAHDLGLAFQIADDLLDIEGTAAELGKTPGKDATAGKATFVSILGLERARAQANLLARQAAAHLEPFGEAAGLLKQAANFVVARRA</sequence>
<organism evidence="9 10">
    <name type="scientific">Reyranella soli</name>
    <dbReference type="NCBI Taxonomy" id="1230389"/>
    <lineage>
        <taxon>Bacteria</taxon>
        <taxon>Pseudomonadati</taxon>
        <taxon>Pseudomonadota</taxon>
        <taxon>Alphaproteobacteria</taxon>
        <taxon>Hyphomicrobiales</taxon>
        <taxon>Reyranellaceae</taxon>
        <taxon>Reyranella</taxon>
    </lineage>
</organism>
<evidence type="ECO:0000313" key="9">
    <source>
        <dbReference type="EMBL" id="GEP56667.1"/>
    </source>
</evidence>
<dbReference type="Gene3D" id="1.10.600.10">
    <property type="entry name" value="Farnesyl Diphosphate Synthase"/>
    <property type="match status" value="1"/>
</dbReference>
<dbReference type="OrthoDB" id="9805316at2"/>
<dbReference type="SUPFAM" id="SSF48576">
    <property type="entry name" value="Terpenoid synthases"/>
    <property type="match status" value="1"/>
</dbReference>